<dbReference type="PANTHER" id="PTHR30287">
    <property type="entry name" value="MEMBRANE COMPONENT OF PREDICTED ABC SUPERFAMILY METABOLITE UPTAKE TRANSPORTER"/>
    <property type="match status" value="1"/>
</dbReference>
<evidence type="ECO:0000313" key="8">
    <source>
        <dbReference type="EMBL" id="MBI4921568.1"/>
    </source>
</evidence>
<feature type="transmembrane region" description="Helical" evidence="6">
    <location>
        <begin position="731"/>
        <end position="751"/>
    </location>
</feature>
<feature type="transmembrane region" description="Helical" evidence="6">
    <location>
        <begin position="489"/>
        <end position="513"/>
    </location>
</feature>
<keyword evidence="5 6" id="KW-0472">Membrane</keyword>
<feature type="transmembrane region" description="Helical" evidence="6">
    <location>
        <begin position="363"/>
        <end position="382"/>
    </location>
</feature>
<evidence type="ECO:0000313" key="9">
    <source>
        <dbReference type="Proteomes" id="UP000782610"/>
    </source>
</evidence>
<evidence type="ECO:0000256" key="4">
    <source>
        <dbReference type="ARBA" id="ARBA00022989"/>
    </source>
</evidence>
<feature type="domain" description="ABC3 transporter permease C-terminal" evidence="7">
    <location>
        <begin position="271"/>
        <end position="388"/>
    </location>
</feature>
<keyword evidence="3 6" id="KW-0812">Transmembrane</keyword>
<keyword evidence="4 6" id="KW-1133">Transmembrane helix</keyword>
<dbReference type="Proteomes" id="UP000782610">
    <property type="component" value="Unassembled WGS sequence"/>
</dbReference>
<evidence type="ECO:0000259" key="7">
    <source>
        <dbReference type="Pfam" id="PF02687"/>
    </source>
</evidence>
<feature type="transmembrane region" description="Helical" evidence="6">
    <location>
        <begin position="264"/>
        <end position="288"/>
    </location>
</feature>
<feature type="domain" description="ABC3 transporter permease C-terminal" evidence="7">
    <location>
        <begin position="731"/>
        <end position="846"/>
    </location>
</feature>
<evidence type="ECO:0000256" key="2">
    <source>
        <dbReference type="ARBA" id="ARBA00022475"/>
    </source>
</evidence>
<dbReference type="InterPro" id="IPR038766">
    <property type="entry name" value="Membrane_comp_ABC_pdt"/>
</dbReference>
<dbReference type="AlphaFoldDB" id="A0A933L077"/>
<dbReference type="EMBL" id="JACRAF010000022">
    <property type="protein sequence ID" value="MBI4921568.1"/>
    <property type="molecule type" value="Genomic_DNA"/>
</dbReference>
<feature type="transmembrane region" description="Helical" evidence="6">
    <location>
        <begin position="772"/>
        <end position="802"/>
    </location>
</feature>
<feature type="transmembrane region" description="Helical" evidence="6">
    <location>
        <begin position="439"/>
        <end position="460"/>
    </location>
</feature>
<sequence>MTRLGNWMRVAMVDLRGDLRRFGILLACLALGTGTIAGVSSVGAALQGAILRDANTLLGGDIEASRPDRRATAEEMAYFQTLGRVAETEDSNSRADAVDDSGNTAFLDILAVDDNYPLLGKVVSPQLSDGHKPSELLALRDGVYGAIVDPVLLDRLGVDMGGHFKVNGTEFEIRGLLTSVPDGAVRGFHLGLTAVMSIAAAEANPNTRPPLPGLLTQHRYKIALSEGDYTTAMPAVAAHFADDPSWKVRSPREAAGQLARFYDLFVRFLLIVGLSSLLVGGVGISNAVSADISERQRSIATLRSLGATGPRILVHFFTQIGVLSLIGIAIGLAIGATLTAAALPILGQILKVDLPPSVDFPSLGTALAFGVLAAFAFSYLPLVRAEKLKPAMLFRTVGTSVQNLKTREYLEFGVVLPIIVSGLGIFGLAVWATHDSQLVLWYAVGVIGAFLLLRAAGLLLQMGLRALPPLPNVTWRNAFRGIYRPGSPAPVVVMSLGRGLAMLLVIVILSANLRNQLLGEVQKDAPTFVTTDLFDDEVADLQAFLDSTGEVTDFRHSAMIRAAITKVNGVPSKEIKNISEESTYMLTGEILMTWRPDLPADSRITDGAWWPADYDGPPLVSLRDKAKADLHLNVGDTIELTLFGESITVTIANFRDFQFQNGLNFFVTASPHTFDAFPGSNLATIKAKQGDEKDLERKLARQYPDITFIPVGDALNQAAGILGQLSTAVNIVGALAVINGLLVLAGTMAAGRKQRESDAVVNKVLGSTRGDVVRVFALEYALLGGFSALLATAVGIAGAYAIVKMAKMDIGFGVDPVLVLQVLIGSVALTIFTGALTTWSALSTKPAQYLRALG</sequence>
<accession>A0A933L077</accession>
<comment type="caution">
    <text evidence="8">The sequence shown here is derived from an EMBL/GenBank/DDBJ whole genome shotgun (WGS) entry which is preliminary data.</text>
</comment>
<name>A0A933L077_9HYPH</name>
<keyword evidence="2" id="KW-1003">Cell membrane</keyword>
<evidence type="ECO:0000256" key="5">
    <source>
        <dbReference type="ARBA" id="ARBA00023136"/>
    </source>
</evidence>
<feature type="transmembrane region" description="Helical" evidence="6">
    <location>
        <begin position="412"/>
        <end position="433"/>
    </location>
</feature>
<dbReference type="InterPro" id="IPR003838">
    <property type="entry name" value="ABC3_permease_C"/>
</dbReference>
<feature type="transmembrane region" description="Helical" evidence="6">
    <location>
        <begin position="320"/>
        <end position="343"/>
    </location>
</feature>
<reference evidence="8" key="1">
    <citation type="submission" date="2020-07" db="EMBL/GenBank/DDBJ databases">
        <title>Huge and variable diversity of episymbiotic CPR bacteria and DPANN archaea in groundwater ecosystems.</title>
        <authorList>
            <person name="He C.Y."/>
            <person name="Keren R."/>
            <person name="Whittaker M."/>
            <person name="Farag I.F."/>
            <person name="Doudna J."/>
            <person name="Cate J.H.D."/>
            <person name="Banfield J.F."/>
        </authorList>
    </citation>
    <scope>NUCLEOTIDE SEQUENCE</scope>
    <source>
        <strain evidence="8">NC_groundwater_1586_Pr3_B-0.1um_66_15</strain>
    </source>
</reference>
<evidence type="ECO:0000256" key="1">
    <source>
        <dbReference type="ARBA" id="ARBA00004651"/>
    </source>
</evidence>
<feature type="transmembrane region" description="Helical" evidence="6">
    <location>
        <begin position="822"/>
        <end position="842"/>
    </location>
</feature>
<proteinExistence type="predicted"/>
<dbReference type="Pfam" id="PF02687">
    <property type="entry name" value="FtsX"/>
    <property type="match status" value="2"/>
</dbReference>
<dbReference type="PANTHER" id="PTHR30287:SF1">
    <property type="entry name" value="INNER MEMBRANE PROTEIN"/>
    <property type="match status" value="1"/>
</dbReference>
<dbReference type="GO" id="GO:0005886">
    <property type="term" value="C:plasma membrane"/>
    <property type="evidence" value="ECO:0007669"/>
    <property type="project" value="UniProtKB-SubCell"/>
</dbReference>
<organism evidence="8 9">
    <name type="scientific">Devosia nanyangense</name>
    <dbReference type="NCBI Taxonomy" id="1228055"/>
    <lineage>
        <taxon>Bacteria</taxon>
        <taxon>Pseudomonadati</taxon>
        <taxon>Pseudomonadota</taxon>
        <taxon>Alphaproteobacteria</taxon>
        <taxon>Hyphomicrobiales</taxon>
        <taxon>Devosiaceae</taxon>
        <taxon>Devosia</taxon>
    </lineage>
</organism>
<evidence type="ECO:0000256" key="6">
    <source>
        <dbReference type="SAM" id="Phobius"/>
    </source>
</evidence>
<protein>
    <submittedName>
        <fullName evidence="8">FtsX-like permease family protein</fullName>
    </submittedName>
</protein>
<comment type="subcellular location">
    <subcellularLocation>
        <location evidence="1">Cell membrane</location>
        <topology evidence="1">Multi-pass membrane protein</topology>
    </subcellularLocation>
</comment>
<gene>
    <name evidence="8" type="ORF">HY834_07445</name>
</gene>
<evidence type="ECO:0000256" key="3">
    <source>
        <dbReference type="ARBA" id="ARBA00022692"/>
    </source>
</evidence>